<gene>
    <name evidence="3" type="primary">20202286</name>
    <name evidence="2" type="ORF">HELRODRAFT_168270</name>
</gene>
<dbReference type="AlphaFoldDB" id="T1F0D6"/>
<dbReference type="EnsemblMetazoa" id="HelroT168270">
    <property type="protein sequence ID" value="HelroP168270"/>
    <property type="gene ID" value="HelroG168270"/>
</dbReference>
<reference evidence="4" key="1">
    <citation type="submission" date="2012-12" db="EMBL/GenBank/DDBJ databases">
        <authorList>
            <person name="Hellsten U."/>
            <person name="Grimwood J."/>
            <person name="Chapman J.A."/>
            <person name="Shapiro H."/>
            <person name="Aerts A."/>
            <person name="Otillar R.P."/>
            <person name="Terry A.Y."/>
            <person name="Boore J.L."/>
            <person name="Simakov O."/>
            <person name="Marletaz F."/>
            <person name="Cho S.-J."/>
            <person name="Edsinger-Gonzales E."/>
            <person name="Havlak P."/>
            <person name="Kuo D.-H."/>
            <person name="Larsson T."/>
            <person name="Lv J."/>
            <person name="Arendt D."/>
            <person name="Savage R."/>
            <person name="Osoegawa K."/>
            <person name="de Jong P."/>
            <person name="Lindberg D.R."/>
            <person name="Seaver E.C."/>
            <person name="Weisblat D.A."/>
            <person name="Putnam N.H."/>
            <person name="Grigoriev I.V."/>
            <person name="Rokhsar D.S."/>
        </authorList>
    </citation>
    <scope>NUCLEOTIDE SEQUENCE</scope>
</reference>
<evidence type="ECO:0000313" key="4">
    <source>
        <dbReference type="Proteomes" id="UP000015101"/>
    </source>
</evidence>
<dbReference type="InParanoid" id="T1F0D6"/>
<dbReference type="CTD" id="20202286"/>
<feature type="region of interest" description="Disordered" evidence="1">
    <location>
        <begin position="81"/>
        <end position="114"/>
    </location>
</feature>
<feature type="compositionally biased region" description="Polar residues" evidence="1">
    <location>
        <begin position="81"/>
        <end position="106"/>
    </location>
</feature>
<name>T1F0D6_HELRO</name>
<proteinExistence type="predicted"/>
<dbReference type="GeneID" id="20202286"/>
<dbReference type="HOGENOM" id="CLU_1770075_0_0_1"/>
<accession>T1F0D6</accession>
<dbReference type="KEGG" id="hro:HELRODRAFT_168270"/>
<protein>
    <submittedName>
        <fullName evidence="2 3">Uncharacterized protein</fullName>
    </submittedName>
</protein>
<reference evidence="3" key="3">
    <citation type="submission" date="2015-06" db="UniProtKB">
        <authorList>
            <consortium name="EnsemblMetazoa"/>
        </authorList>
    </citation>
    <scope>IDENTIFICATION</scope>
</reference>
<dbReference type="Proteomes" id="UP000015101">
    <property type="component" value="Unassembled WGS sequence"/>
</dbReference>
<evidence type="ECO:0000256" key="1">
    <source>
        <dbReference type="SAM" id="MobiDB-lite"/>
    </source>
</evidence>
<keyword evidence="4" id="KW-1185">Reference proteome</keyword>
<dbReference type="EMBL" id="AMQM01002929">
    <property type="status" value="NOT_ANNOTATED_CDS"/>
    <property type="molecule type" value="Genomic_DNA"/>
</dbReference>
<dbReference type="EMBL" id="KB095959">
    <property type="protein sequence ID" value="ESO09307.1"/>
    <property type="molecule type" value="Genomic_DNA"/>
</dbReference>
<organism evidence="3 4">
    <name type="scientific">Helobdella robusta</name>
    <name type="common">Californian leech</name>
    <dbReference type="NCBI Taxonomy" id="6412"/>
    <lineage>
        <taxon>Eukaryota</taxon>
        <taxon>Metazoa</taxon>
        <taxon>Spiralia</taxon>
        <taxon>Lophotrochozoa</taxon>
        <taxon>Annelida</taxon>
        <taxon>Clitellata</taxon>
        <taxon>Hirudinea</taxon>
        <taxon>Rhynchobdellida</taxon>
        <taxon>Glossiphoniidae</taxon>
        <taxon>Helobdella</taxon>
    </lineage>
</organism>
<reference evidence="2 4" key="2">
    <citation type="journal article" date="2013" name="Nature">
        <title>Insights into bilaterian evolution from three spiralian genomes.</title>
        <authorList>
            <person name="Simakov O."/>
            <person name="Marletaz F."/>
            <person name="Cho S.J."/>
            <person name="Edsinger-Gonzales E."/>
            <person name="Havlak P."/>
            <person name="Hellsten U."/>
            <person name="Kuo D.H."/>
            <person name="Larsson T."/>
            <person name="Lv J."/>
            <person name="Arendt D."/>
            <person name="Savage R."/>
            <person name="Osoegawa K."/>
            <person name="de Jong P."/>
            <person name="Grimwood J."/>
            <person name="Chapman J.A."/>
            <person name="Shapiro H."/>
            <person name="Aerts A."/>
            <person name="Otillar R.P."/>
            <person name="Terry A.Y."/>
            <person name="Boore J.L."/>
            <person name="Grigoriev I.V."/>
            <person name="Lindberg D.R."/>
            <person name="Seaver E.C."/>
            <person name="Weisblat D.A."/>
            <person name="Putnam N.H."/>
            <person name="Rokhsar D.S."/>
        </authorList>
    </citation>
    <scope>NUCLEOTIDE SEQUENCE</scope>
</reference>
<evidence type="ECO:0000313" key="3">
    <source>
        <dbReference type="EnsemblMetazoa" id="HelroP168270"/>
    </source>
</evidence>
<evidence type="ECO:0000313" key="2">
    <source>
        <dbReference type="EMBL" id="ESO09307.1"/>
    </source>
</evidence>
<sequence>MSELHLLVLNASPVNLNEINHREAQKSPRLTQFAKKYCTLMPFVGHICVRRASGGSNCRYKKRNIVFIGFFKQEHNITQHSTTLHNTTQHNSTQLNKTQHKNNTTQDKTRQHKPSSIFEDVSDKFPFHHPLSTFIFHAAFHRRPIND</sequence>
<dbReference type="RefSeq" id="XP_009012400.1">
    <property type="nucleotide sequence ID" value="XM_009014152.1"/>
</dbReference>